<dbReference type="AlphaFoldDB" id="A0A841SWH6"/>
<dbReference type="Proteomes" id="UP000535838">
    <property type="component" value="Unassembled WGS sequence"/>
</dbReference>
<evidence type="ECO:0000313" key="2">
    <source>
        <dbReference type="EMBL" id="MBB6634976.1"/>
    </source>
</evidence>
<keyword evidence="3" id="KW-1185">Reference proteome</keyword>
<organism evidence="2 3">
    <name type="scientific">Cohnella thailandensis</name>
    <dbReference type="NCBI Taxonomy" id="557557"/>
    <lineage>
        <taxon>Bacteria</taxon>
        <taxon>Bacillati</taxon>
        <taxon>Bacillota</taxon>
        <taxon>Bacilli</taxon>
        <taxon>Bacillales</taxon>
        <taxon>Paenibacillaceae</taxon>
        <taxon>Cohnella</taxon>
    </lineage>
</organism>
<dbReference type="EMBL" id="JACJVQ010000008">
    <property type="protein sequence ID" value="MBB6634976.1"/>
    <property type="molecule type" value="Genomic_DNA"/>
</dbReference>
<proteinExistence type="predicted"/>
<evidence type="ECO:0000256" key="1">
    <source>
        <dbReference type="SAM" id="MobiDB-lite"/>
    </source>
</evidence>
<feature type="compositionally biased region" description="Polar residues" evidence="1">
    <location>
        <begin position="40"/>
        <end position="58"/>
    </location>
</feature>
<dbReference type="RefSeq" id="WP_185120194.1">
    <property type="nucleotide sequence ID" value="NZ_JACJVQ010000008.1"/>
</dbReference>
<protein>
    <submittedName>
        <fullName evidence="2">Uncharacterized protein</fullName>
    </submittedName>
</protein>
<gene>
    <name evidence="2" type="ORF">H7B67_12720</name>
</gene>
<comment type="caution">
    <text evidence="2">The sequence shown here is derived from an EMBL/GenBank/DDBJ whole genome shotgun (WGS) entry which is preliminary data.</text>
</comment>
<accession>A0A841SWH6</accession>
<name>A0A841SWH6_9BACL</name>
<feature type="region of interest" description="Disordered" evidence="1">
    <location>
        <begin position="36"/>
        <end position="58"/>
    </location>
</feature>
<sequence length="253" mass="27799">MDAWIAVKARVPLRLVGRLLLLFIFSLLLAACGQRDDKTPASSGPESSSTANVDPSPSVKTIEAAQVPEEDDSVRAIGEHPDGRLLVRPVTTATVAPLGAPSCYGLETYLDWEGAYEAVWEPADSGVKSTVLAFPSDFFIIQPDETPVAMKSLSVGETDLYVYVPRYTDCHGLETYLFGVSKGEAFPVPFEMEESRVLTNLSQMPGRPPEFNEDELTVWGGWGAGDDTVNEYRFRYDEAKRVMVLQSTEQVEP</sequence>
<reference evidence="2 3" key="1">
    <citation type="submission" date="2020-08" db="EMBL/GenBank/DDBJ databases">
        <title>Cohnella phylogeny.</title>
        <authorList>
            <person name="Dunlap C."/>
        </authorList>
    </citation>
    <scope>NUCLEOTIDE SEQUENCE [LARGE SCALE GENOMIC DNA]</scope>
    <source>
        <strain evidence="2 3">DSM 25241</strain>
    </source>
</reference>
<evidence type="ECO:0000313" key="3">
    <source>
        <dbReference type="Proteomes" id="UP000535838"/>
    </source>
</evidence>